<dbReference type="Gene3D" id="3.40.50.300">
    <property type="entry name" value="P-loop containing nucleotide triphosphate hydrolases"/>
    <property type="match status" value="1"/>
</dbReference>
<dbReference type="InterPro" id="IPR003593">
    <property type="entry name" value="AAA+_ATPase"/>
</dbReference>
<dbReference type="GO" id="GO:0005524">
    <property type="term" value="F:ATP binding"/>
    <property type="evidence" value="ECO:0007669"/>
    <property type="project" value="InterPro"/>
</dbReference>
<dbReference type="Proteomes" id="UP000374630">
    <property type="component" value="Unassembled WGS sequence"/>
</dbReference>
<organism evidence="4 5">
    <name type="scientific">Bifidobacterium vespertilionis</name>
    <dbReference type="NCBI Taxonomy" id="2562524"/>
    <lineage>
        <taxon>Bacteria</taxon>
        <taxon>Bacillati</taxon>
        <taxon>Actinomycetota</taxon>
        <taxon>Actinomycetes</taxon>
        <taxon>Bifidobacteriales</taxon>
        <taxon>Bifidobacteriaceae</taxon>
        <taxon>Bifidobacterium</taxon>
    </lineage>
</organism>
<feature type="region of interest" description="Disordered" evidence="1">
    <location>
        <begin position="423"/>
        <end position="468"/>
    </location>
</feature>
<dbReference type="GO" id="GO:0003677">
    <property type="term" value="F:DNA binding"/>
    <property type="evidence" value="ECO:0007669"/>
    <property type="project" value="InterPro"/>
</dbReference>
<name>A0A5J5DY50_9BIFI</name>
<dbReference type="EMBL" id="RZOA01000001">
    <property type="protein sequence ID" value="KAA8824833.1"/>
    <property type="molecule type" value="Genomic_DNA"/>
</dbReference>
<feature type="compositionally biased region" description="Basic residues" evidence="1">
    <location>
        <begin position="252"/>
        <end position="261"/>
    </location>
</feature>
<feature type="compositionally biased region" description="Basic and acidic residues" evidence="1">
    <location>
        <begin position="227"/>
        <end position="239"/>
    </location>
</feature>
<feature type="compositionally biased region" description="Basic and acidic residues" evidence="1">
    <location>
        <begin position="40"/>
        <end position="49"/>
    </location>
</feature>
<comment type="caution">
    <text evidence="4">The sequence shown here is derived from an EMBL/GenBank/DDBJ whole genome shotgun (WGS) entry which is preliminary data.</text>
</comment>
<gene>
    <name evidence="4" type="ORF">EM848_00840</name>
    <name evidence="3" type="ORF">EMO90_03545</name>
</gene>
<feature type="compositionally biased region" description="Basic and acidic residues" evidence="1">
    <location>
        <begin position="1"/>
        <end position="16"/>
    </location>
</feature>
<evidence type="ECO:0000259" key="2">
    <source>
        <dbReference type="SMART" id="SM00382"/>
    </source>
</evidence>
<evidence type="ECO:0000256" key="1">
    <source>
        <dbReference type="SAM" id="MobiDB-lite"/>
    </source>
</evidence>
<feature type="compositionally biased region" description="Basic residues" evidence="1">
    <location>
        <begin position="310"/>
        <end position="328"/>
    </location>
</feature>
<feature type="region of interest" description="Disordered" evidence="1">
    <location>
        <begin position="1"/>
        <end position="80"/>
    </location>
</feature>
<evidence type="ECO:0000313" key="6">
    <source>
        <dbReference type="Proteomes" id="UP000374630"/>
    </source>
</evidence>
<dbReference type="InterPro" id="IPR027417">
    <property type="entry name" value="P-loop_NTPase"/>
</dbReference>
<evidence type="ECO:0000313" key="4">
    <source>
        <dbReference type="EMBL" id="KAA8824833.1"/>
    </source>
</evidence>
<feature type="region of interest" description="Disordered" evidence="1">
    <location>
        <begin position="226"/>
        <end position="381"/>
    </location>
</feature>
<dbReference type="Proteomes" id="UP000345527">
    <property type="component" value="Unassembled WGS sequence"/>
</dbReference>
<proteinExistence type="predicted"/>
<dbReference type="CDD" id="cd00267">
    <property type="entry name" value="ABC_ATPase"/>
    <property type="match status" value="1"/>
</dbReference>
<feature type="compositionally biased region" description="Basic and acidic residues" evidence="1">
    <location>
        <begin position="68"/>
        <end position="80"/>
    </location>
</feature>
<sequence>MRDPRHPGRAGPESRLHPLRQAPPAVHVGAHQRHTHPRARARDPQDHLPRRGRGGGHPPAAGPRHGRQRDPHVQAPRARVDAVVTRRDIAPPPEWAGILWFRNILDGGVITIPPGRHTFLSGRSGAGKSRLLRQLIRNMIPAVADGYTLLYGIDLKDGVELTPWSHWMAGLATDLDAAIGLLERVDGLRGERNRRLRDMGLANTTIDRGMPLIVVLIDEMGELAGAPDRDTKAKQEKARLPARPDPATGPQRGRHGGRRHAGPPQGSHPVARPVPQPDRPGAQQQGRNGHDDGRGRRARRVRAARDPVRQARRRLLARHGPARGRPVPHRQLAGQRGRTKPWATGRAARDRRTTGGATRTRCAGGGNASMRGRPGPRRGCSTARRAARDAWPTTGWANCRARHAAGGPWAGSRASGCAAVARSSRARSIARPHGPAPCARPSSAPNAPETCGKPSNTGGPVPGTGSGS</sequence>
<reference evidence="5 6" key="1">
    <citation type="journal article" date="2019" name="Syst. Appl. Microbiol.">
        <title>Characterization of Bifidobacterium species in feaces of the Egyptian fruit bat: Description of B. vespertilionis sp. nov. and B. rousetti sp. nov.</title>
        <authorList>
            <person name="Modesto M."/>
            <person name="Satti M."/>
            <person name="Watanabe K."/>
            <person name="Puglisi E."/>
            <person name="Morelli L."/>
            <person name="Huang C.-H."/>
            <person name="Liou J.-S."/>
            <person name="Miyashita M."/>
            <person name="Tamura T."/>
            <person name="Saito S."/>
            <person name="Mori K."/>
            <person name="Huang L."/>
            <person name="Sciavilla P."/>
            <person name="Sandri C."/>
            <person name="Spiezio C."/>
            <person name="Vitali F."/>
            <person name="Cavalieri D."/>
            <person name="Perpetuini G."/>
            <person name="Tofalo R."/>
            <person name="Bonetti A."/>
            <person name="Arita M."/>
            <person name="Mattarelli P."/>
        </authorList>
    </citation>
    <scope>NUCLEOTIDE SEQUENCE [LARGE SCALE GENOMIC DNA]</scope>
    <source>
        <strain evidence="3 6">RST16</strain>
        <strain evidence="4 5">RST8</strain>
    </source>
</reference>
<dbReference type="AlphaFoldDB" id="A0A5J5DY50"/>
<dbReference type="EMBL" id="RZNZ01000003">
    <property type="protein sequence ID" value="KAA8821753.1"/>
    <property type="molecule type" value="Genomic_DNA"/>
</dbReference>
<dbReference type="OrthoDB" id="3217500at2"/>
<dbReference type="SMART" id="SM00382">
    <property type="entry name" value="AAA"/>
    <property type="match status" value="1"/>
</dbReference>
<feature type="compositionally biased region" description="Basic residues" evidence="1">
    <location>
        <begin position="30"/>
        <end position="39"/>
    </location>
</feature>
<keyword evidence="6" id="KW-1185">Reference proteome</keyword>
<dbReference type="Pfam" id="PF01580">
    <property type="entry name" value="FtsK_SpoIIIE"/>
    <property type="match status" value="1"/>
</dbReference>
<accession>A0A5J5DY50</accession>
<protein>
    <recommendedName>
        <fullName evidence="2">AAA+ ATPase domain-containing protein</fullName>
    </recommendedName>
</protein>
<dbReference type="InterPro" id="IPR002543">
    <property type="entry name" value="FtsK_dom"/>
</dbReference>
<evidence type="ECO:0000313" key="5">
    <source>
        <dbReference type="Proteomes" id="UP000345527"/>
    </source>
</evidence>
<evidence type="ECO:0000313" key="3">
    <source>
        <dbReference type="EMBL" id="KAA8821753.1"/>
    </source>
</evidence>
<dbReference type="SUPFAM" id="SSF52540">
    <property type="entry name" value="P-loop containing nucleoside triphosphate hydrolases"/>
    <property type="match status" value="1"/>
</dbReference>
<feature type="domain" description="AAA+ ATPase" evidence="2">
    <location>
        <begin position="114"/>
        <end position="333"/>
    </location>
</feature>